<dbReference type="SUPFAM" id="SSF52949">
    <property type="entry name" value="Macro domain-like"/>
    <property type="match status" value="1"/>
</dbReference>
<dbReference type="OrthoDB" id="6082470at2759"/>
<gene>
    <name evidence="1" type="ORF">BO97DRAFT_408602</name>
</gene>
<dbReference type="AlphaFoldDB" id="A0A395HP59"/>
<dbReference type="Proteomes" id="UP000248961">
    <property type="component" value="Unassembled WGS sequence"/>
</dbReference>
<dbReference type="STRING" id="1450537.A0A395HP59"/>
<sequence length="269" mass="30855">MCVRSYQADRPQGISFSDHYPIVQPILLQLILPMSLQDIPQFLLLCREEESITAFQEALTQQWPAHETEPKVQIRIVNQSLRDVPSTTPFDLIVSPANSYGLLDGAFDDAITRKFCLPDHPYETLTRAAQQVLYDRWRGFVPPGTCTLVPFPESLASNAWGCRWVALCPTMRMPDRVSWDREVVYECIWSLLGQVEGWNRGRATGRIERILIPPLATGVGKVSPRRWATQMVLALRHFVDALERPAHWSKMDWLDAAEHHRDILPTWNL</sequence>
<organism evidence="1 2">
    <name type="scientific">Aspergillus homomorphus (strain CBS 101889)</name>
    <dbReference type="NCBI Taxonomy" id="1450537"/>
    <lineage>
        <taxon>Eukaryota</taxon>
        <taxon>Fungi</taxon>
        <taxon>Dikarya</taxon>
        <taxon>Ascomycota</taxon>
        <taxon>Pezizomycotina</taxon>
        <taxon>Eurotiomycetes</taxon>
        <taxon>Eurotiomycetidae</taxon>
        <taxon>Eurotiales</taxon>
        <taxon>Aspergillaceae</taxon>
        <taxon>Aspergillus</taxon>
        <taxon>Aspergillus subgen. Circumdati</taxon>
    </lineage>
</organism>
<proteinExistence type="predicted"/>
<dbReference type="EMBL" id="KZ824320">
    <property type="protein sequence ID" value="RAL08054.1"/>
    <property type="molecule type" value="Genomic_DNA"/>
</dbReference>
<dbReference type="GeneID" id="37200190"/>
<evidence type="ECO:0000313" key="1">
    <source>
        <dbReference type="EMBL" id="RAL08054.1"/>
    </source>
</evidence>
<evidence type="ECO:0000313" key="2">
    <source>
        <dbReference type="Proteomes" id="UP000248961"/>
    </source>
</evidence>
<reference evidence="1 2" key="1">
    <citation type="submission" date="2018-02" db="EMBL/GenBank/DDBJ databases">
        <title>The genomes of Aspergillus section Nigri reveals drivers in fungal speciation.</title>
        <authorList>
            <consortium name="DOE Joint Genome Institute"/>
            <person name="Vesth T.C."/>
            <person name="Nybo J."/>
            <person name="Theobald S."/>
            <person name="Brandl J."/>
            <person name="Frisvad J.C."/>
            <person name="Nielsen K.F."/>
            <person name="Lyhne E.K."/>
            <person name="Kogle M.E."/>
            <person name="Kuo A."/>
            <person name="Riley R."/>
            <person name="Clum A."/>
            <person name="Nolan M."/>
            <person name="Lipzen A."/>
            <person name="Salamov A."/>
            <person name="Henrissat B."/>
            <person name="Wiebenga A."/>
            <person name="De vries R.P."/>
            <person name="Grigoriev I.V."/>
            <person name="Mortensen U.H."/>
            <person name="Andersen M.R."/>
            <person name="Baker S.E."/>
        </authorList>
    </citation>
    <scope>NUCLEOTIDE SEQUENCE [LARGE SCALE GENOMIC DNA]</scope>
    <source>
        <strain evidence="1 2">CBS 101889</strain>
    </source>
</reference>
<name>A0A395HP59_ASPHC</name>
<accession>A0A395HP59</accession>
<protein>
    <submittedName>
        <fullName evidence="1">Macro domain-like protein</fullName>
    </submittedName>
</protein>
<dbReference type="VEuPathDB" id="FungiDB:BO97DRAFT_408602"/>
<dbReference type="InterPro" id="IPR043472">
    <property type="entry name" value="Macro_dom-like"/>
</dbReference>
<dbReference type="Gene3D" id="3.40.220.10">
    <property type="entry name" value="Leucine Aminopeptidase, subunit E, domain 1"/>
    <property type="match status" value="1"/>
</dbReference>
<dbReference type="RefSeq" id="XP_025547208.1">
    <property type="nucleotide sequence ID" value="XM_025695901.1"/>
</dbReference>
<keyword evidence="2" id="KW-1185">Reference proteome</keyword>